<sequence length="556" mass="57097">MGGMADVELIEDGEHPRGARRTDAATQGADKAVAVTGPDASAAGSPPDQQRRRLRRLALGGVGVLVAGLVVTQQVVDARERARLTQYAEVPGVLAPVRSDAQELWRASPETDAAFAQRTVPTLVGDVLLGGTVATDGLLTLGAMDPDTGRSLWSVAVTMPGDPPPAQNPAWVSCQEPTAAASPASPAAAPPPGGTAVCTVEVPQQTVEITTSDGGTYQSFVGRAALLLVATATGEVLERVDTPLGTDVAAAPGGYVTVTPDVVLDPAWNEPEDVPDGGLTIARYAWGATSPRWTSRTPVQDYAVDQSWAAADARQVAVRSGGTVWLIDAADGSLLGSLAGTDGYSGSTSALPGGGVVSSYFGGTGPTSRMLTADGTTVDLKGLTTVTRIADDGSAPDLVLMAQMNQDWSRGTLVALDARTGEERWRSETTSGWSVVVLGGVVYTADEDELAALDARDGSARWTHELEHGGDAQLLTDGSSAILAGQGRVDAYDLRDGEPLWSSLVVRSGESVGLQPVTDGPTAAATAGTTVSQSWVTTVGRHLALMSQTGEVTVLG</sequence>
<feature type="domain" description="Pyrrolo-quinoline quinone repeat" evidence="2">
    <location>
        <begin position="410"/>
        <end position="526"/>
    </location>
</feature>
<dbReference type="Pfam" id="PF13360">
    <property type="entry name" value="PQQ_2"/>
    <property type="match status" value="1"/>
</dbReference>
<evidence type="ECO:0000313" key="3">
    <source>
        <dbReference type="EMBL" id="GEP69727.1"/>
    </source>
</evidence>
<proteinExistence type="predicted"/>
<dbReference type="InterPro" id="IPR002372">
    <property type="entry name" value="PQQ_rpt_dom"/>
</dbReference>
<keyword evidence="4" id="KW-1185">Reference proteome</keyword>
<dbReference type="InterPro" id="IPR018391">
    <property type="entry name" value="PQQ_b-propeller_rpt"/>
</dbReference>
<evidence type="ECO:0000259" key="2">
    <source>
        <dbReference type="Pfam" id="PF13360"/>
    </source>
</evidence>
<accession>A0A512PEU0</accession>
<name>A0A512PEU0_9CELL</name>
<dbReference type="OrthoDB" id="3336893at2"/>
<dbReference type="Proteomes" id="UP000321798">
    <property type="component" value="Unassembled WGS sequence"/>
</dbReference>
<dbReference type="EMBL" id="BKAL01000008">
    <property type="protein sequence ID" value="GEP69727.1"/>
    <property type="molecule type" value="Genomic_DNA"/>
</dbReference>
<organism evidence="3 4">
    <name type="scientific">Cellulomonas soli</name>
    <dbReference type="NCBI Taxonomy" id="931535"/>
    <lineage>
        <taxon>Bacteria</taxon>
        <taxon>Bacillati</taxon>
        <taxon>Actinomycetota</taxon>
        <taxon>Actinomycetes</taxon>
        <taxon>Micrococcales</taxon>
        <taxon>Cellulomonadaceae</taxon>
        <taxon>Cellulomonas</taxon>
    </lineage>
</organism>
<evidence type="ECO:0000256" key="1">
    <source>
        <dbReference type="SAM" id="MobiDB-lite"/>
    </source>
</evidence>
<gene>
    <name evidence="3" type="ORF">CSO01_24420</name>
</gene>
<dbReference type="SUPFAM" id="SSF50998">
    <property type="entry name" value="Quinoprotein alcohol dehydrogenase-like"/>
    <property type="match status" value="2"/>
</dbReference>
<feature type="region of interest" description="Disordered" evidence="1">
    <location>
        <begin position="1"/>
        <end position="50"/>
    </location>
</feature>
<dbReference type="RefSeq" id="WP_146953483.1">
    <property type="nucleotide sequence ID" value="NZ_BAABBJ010000001.1"/>
</dbReference>
<evidence type="ECO:0000313" key="4">
    <source>
        <dbReference type="Proteomes" id="UP000321798"/>
    </source>
</evidence>
<comment type="caution">
    <text evidence="3">The sequence shown here is derived from an EMBL/GenBank/DDBJ whole genome shotgun (WGS) entry which is preliminary data.</text>
</comment>
<dbReference type="SMART" id="SM00564">
    <property type="entry name" value="PQQ"/>
    <property type="match status" value="4"/>
</dbReference>
<dbReference type="PANTHER" id="PTHR34512">
    <property type="entry name" value="CELL SURFACE PROTEIN"/>
    <property type="match status" value="1"/>
</dbReference>
<feature type="compositionally biased region" description="Basic and acidic residues" evidence="1">
    <location>
        <begin position="12"/>
        <end position="23"/>
    </location>
</feature>
<dbReference type="PANTHER" id="PTHR34512:SF30">
    <property type="entry name" value="OUTER MEMBRANE PROTEIN ASSEMBLY FACTOR BAMB"/>
    <property type="match status" value="1"/>
</dbReference>
<dbReference type="Gene3D" id="2.130.10.10">
    <property type="entry name" value="YVTN repeat-like/Quinoprotein amine dehydrogenase"/>
    <property type="match status" value="1"/>
</dbReference>
<dbReference type="InterPro" id="IPR011047">
    <property type="entry name" value="Quinoprotein_ADH-like_sf"/>
</dbReference>
<dbReference type="AlphaFoldDB" id="A0A512PEU0"/>
<reference evidence="3 4" key="1">
    <citation type="submission" date="2019-07" db="EMBL/GenBank/DDBJ databases">
        <title>Whole genome shotgun sequence of Cellulomonas soli NBRC 109434.</title>
        <authorList>
            <person name="Hosoyama A."/>
            <person name="Uohara A."/>
            <person name="Ohji S."/>
            <person name="Ichikawa N."/>
        </authorList>
    </citation>
    <scope>NUCLEOTIDE SEQUENCE [LARGE SCALE GENOMIC DNA]</scope>
    <source>
        <strain evidence="3 4">NBRC 109434</strain>
    </source>
</reference>
<protein>
    <recommendedName>
        <fullName evidence="2">Pyrrolo-quinoline quinone repeat domain-containing protein</fullName>
    </recommendedName>
</protein>
<dbReference type="InterPro" id="IPR015943">
    <property type="entry name" value="WD40/YVTN_repeat-like_dom_sf"/>
</dbReference>